<dbReference type="FunCoup" id="E6W485">
    <property type="interactions" value="420"/>
</dbReference>
<dbReference type="InterPro" id="IPR019897">
    <property type="entry name" value="RidA_CS"/>
</dbReference>
<name>E6W485_DESIS</name>
<dbReference type="InterPro" id="IPR035959">
    <property type="entry name" value="RutC-like_sf"/>
</dbReference>
<dbReference type="NCBIfam" id="TIGR00004">
    <property type="entry name" value="Rid family detoxifying hydrolase"/>
    <property type="match status" value="1"/>
</dbReference>
<organism evidence="2 3">
    <name type="scientific">Desulfurispirillum indicum (strain ATCC BAA-1389 / DSM 22839 / S5)</name>
    <dbReference type="NCBI Taxonomy" id="653733"/>
    <lineage>
        <taxon>Bacteria</taxon>
        <taxon>Pseudomonadati</taxon>
        <taxon>Chrysiogenota</taxon>
        <taxon>Chrysiogenia</taxon>
        <taxon>Chrysiogenales</taxon>
        <taxon>Chrysiogenaceae</taxon>
        <taxon>Desulfurispirillum</taxon>
    </lineage>
</organism>
<dbReference type="PANTHER" id="PTHR11803">
    <property type="entry name" value="2-IMINOBUTANOATE/2-IMINOPROPANOATE DEAMINASE RIDA"/>
    <property type="match status" value="1"/>
</dbReference>
<sequence length="126" mass="13409">MKTIIKTSNAPAAIGPYEQAIAYNGTLYCSGQIPLTPAGDMVEGDVADQTRQCLENLAAICKAAGTGFQNALKITIFLTDMADFQNCNAVYAEYFEKAKPARACVAVKALPKGAKVEIEGIFALEQ</sequence>
<dbReference type="AlphaFoldDB" id="E6W485"/>
<comment type="similarity">
    <text evidence="1">Belongs to the RutC family.</text>
</comment>
<accession>E6W485</accession>
<dbReference type="InterPro" id="IPR006056">
    <property type="entry name" value="RidA"/>
</dbReference>
<dbReference type="GO" id="GO:0019239">
    <property type="term" value="F:deaminase activity"/>
    <property type="evidence" value="ECO:0007669"/>
    <property type="project" value="TreeGrafter"/>
</dbReference>
<dbReference type="Pfam" id="PF01042">
    <property type="entry name" value="Ribonuc_L-PSP"/>
    <property type="match status" value="1"/>
</dbReference>
<dbReference type="Proteomes" id="UP000002572">
    <property type="component" value="Chromosome"/>
</dbReference>
<proteinExistence type="inferred from homology"/>
<dbReference type="PROSITE" id="PS01094">
    <property type="entry name" value="UPF0076"/>
    <property type="match status" value="1"/>
</dbReference>
<dbReference type="eggNOG" id="COG0251">
    <property type="taxonomic scope" value="Bacteria"/>
</dbReference>
<dbReference type="EMBL" id="CP002432">
    <property type="protein sequence ID" value="ADU64763.1"/>
    <property type="molecule type" value="Genomic_DNA"/>
</dbReference>
<dbReference type="CDD" id="cd00448">
    <property type="entry name" value="YjgF_YER057c_UK114_family"/>
    <property type="match status" value="1"/>
</dbReference>
<evidence type="ECO:0000313" key="2">
    <source>
        <dbReference type="EMBL" id="ADU64763.1"/>
    </source>
</evidence>
<evidence type="ECO:0000256" key="1">
    <source>
        <dbReference type="ARBA" id="ARBA00010552"/>
    </source>
</evidence>
<keyword evidence="3" id="KW-1185">Reference proteome</keyword>
<dbReference type="Gene3D" id="3.30.1330.40">
    <property type="entry name" value="RutC-like"/>
    <property type="match status" value="1"/>
</dbReference>
<dbReference type="STRING" id="653733.Selin_0004"/>
<dbReference type="SUPFAM" id="SSF55298">
    <property type="entry name" value="YjgF-like"/>
    <property type="match status" value="1"/>
</dbReference>
<dbReference type="HOGENOM" id="CLU_100715_7_3_0"/>
<dbReference type="PANTHER" id="PTHR11803:SF58">
    <property type="entry name" value="PROTEIN HMF1-RELATED"/>
    <property type="match status" value="1"/>
</dbReference>
<reference evidence="2 3" key="1">
    <citation type="submission" date="2010-12" db="EMBL/GenBank/DDBJ databases">
        <title>Complete sequence of Desulfurispirillum indicum S5.</title>
        <authorList>
            <consortium name="US DOE Joint Genome Institute"/>
            <person name="Lucas S."/>
            <person name="Copeland A."/>
            <person name="Lapidus A."/>
            <person name="Cheng J.-F."/>
            <person name="Goodwin L."/>
            <person name="Pitluck S."/>
            <person name="Chertkov O."/>
            <person name="Held B."/>
            <person name="Detter J.C."/>
            <person name="Han C."/>
            <person name="Tapia R."/>
            <person name="Land M."/>
            <person name="Hauser L."/>
            <person name="Kyrpides N."/>
            <person name="Ivanova N."/>
            <person name="Mikhailova N."/>
            <person name="Haggblom M."/>
            <person name="Rauschenbach I."/>
            <person name="Bini E."/>
            <person name="Woyke T."/>
        </authorList>
    </citation>
    <scope>NUCLEOTIDE SEQUENCE [LARGE SCALE GENOMIC DNA]</scope>
    <source>
        <strain evidence="3">ATCC BAA-1389 / DSM 22839 / S5</strain>
    </source>
</reference>
<protein>
    <submittedName>
        <fullName evidence="2">Endoribonuclease L-PSP</fullName>
    </submittedName>
</protein>
<dbReference type="InParanoid" id="E6W485"/>
<gene>
    <name evidence="2" type="ordered locus">Selin_0004</name>
</gene>
<dbReference type="KEGG" id="din:Selin_0004"/>
<evidence type="ECO:0000313" key="3">
    <source>
        <dbReference type="Proteomes" id="UP000002572"/>
    </source>
</evidence>
<dbReference type="OrthoDB" id="9803101at2"/>
<dbReference type="GO" id="GO:0005829">
    <property type="term" value="C:cytosol"/>
    <property type="evidence" value="ECO:0007669"/>
    <property type="project" value="TreeGrafter"/>
</dbReference>
<dbReference type="InterPro" id="IPR006175">
    <property type="entry name" value="YjgF/YER057c/UK114"/>
</dbReference>
<dbReference type="FunFam" id="3.30.1330.40:FF:000001">
    <property type="entry name" value="L-PSP family endoribonuclease"/>
    <property type="match status" value="1"/>
</dbReference>
<dbReference type="RefSeq" id="WP_013504657.1">
    <property type="nucleotide sequence ID" value="NC_014836.1"/>
</dbReference>